<comment type="caution">
    <text evidence="2">The sequence shown here is derived from an EMBL/GenBank/DDBJ whole genome shotgun (WGS) entry which is preliminary data.</text>
</comment>
<dbReference type="EMBL" id="JAUEPR010000001">
    <property type="protein sequence ID" value="KAK0490462.1"/>
    <property type="molecule type" value="Genomic_DNA"/>
</dbReference>
<protein>
    <recommendedName>
        <fullName evidence="1">Heterokaryon incompatibility domain-containing protein</fullName>
    </recommendedName>
</protein>
<keyword evidence="3" id="KW-1185">Reference proteome</keyword>
<gene>
    <name evidence="2" type="ORF">IW261DRAFT_14449</name>
</gene>
<organism evidence="2 3">
    <name type="scientific">Armillaria novae-zelandiae</name>
    <dbReference type="NCBI Taxonomy" id="153914"/>
    <lineage>
        <taxon>Eukaryota</taxon>
        <taxon>Fungi</taxon>
        <taxon>Dikarya</taxon>
        <taxon>Basidiomycota</taxon>
        <taxon>Agaricomycotina</taxon>
        <taxon>Agaricomycetes</taxon>
        <taxon>Agaricomycetidae</taxon>
        <taxon>Agaricales</taxon>
        <taxon>Marasmiineae</taxon>
        <taxon>Physalacriaceae</taxon>
        <taxon>Armillaria</taxon>
    </lineage>
</organism>
<dbReference type="InterPro" id="IPR010730">
    <property type="entry name" value="HET"/>
</dbReference>
<sequence length="348" mass="40596">MMQMYCRETGRVSSTRISLKPHSLPSLRPVKWSLPLRYRSNGLTLIENLSYDPLWLILPASTFMGYISETWDHHREMRQDILANNLISGENIPPRCIWDLYANRVVPFWVAFEYPWPISHAWVSDTEHINVWTPINGFEWPVPIPKDVNLDLIRIEMLNLGAEYVWLDVLCLRQESGRREDLRKEEWKVGVSTIGSVYRNAMVVYYLSGLGRPFCLQPGDLESERCWFRRAWTLQEVSNNSIIEGETDNHWTMKASIRLIFKEELQALQTMTRRGVFEVLWQMRNRVSTKPLDKVAGLAYVLSAKSIPIHDETQSEEDAWAELVNVMPKLCLQELLLYPEPGNGCKLW</sequence>
<reference evidence="2" key="1">
    <citation type="submission" date="2023-06" db="EMBL/GenBank/DDBJ databases">
        <authorList>
            <consortium name="Lawrence Berkeley National Laboratory"/>
            <person name="Ahrendt S."/>
            <person name="Sahu N."/>
            <person name="Indic B."/>
            <person name="Wong-Bajracharya J."/>
            <person name="Merenyi Z."/>
            <person name="Ke H.-M."/>
            <person name="Monk M."/>
            <person name="Kocsube S."/>
            <person name="Drula E."/>
            <person name="Lipzen A."/>
            <person name="Balint B."/>
            <person name="Henrissat B."/>
            <person name="Andreopoulos B."/>
            <person name="Martin F.M."/>
            <person name="Harder C.B."/>
            <person name="Rigling D."/>
            <person name="Ford K.L."/>
            <person name="Foster G.D."/>
            <person name="Pangilinan J."/>
            <person name="Papanicolaou A."/>
            <person name="Barry K."/>
            <person name="LaButti K."/>
            <person name="Viragh M."/>
            <person name="Koriabine M."/>
            <person name="Yan M."/>
            <person name="Riley R."/>
            <person name="Champramary S."/>
            <person name="Plett K.L."/>
            <person name="Tsai I.J."/>
            <person name="Slot J."/>
            <person name="Sipos G."/>
            <person name="Plett J."/>
            <person name="Nagy L.G."/>
            <person name="Grigoriev I.V."/>
        </authorList>
    </citation>
    <scope>NUCLEOTIDE SEQUENCE</scope>
    <source>
        <strain evidence="2">ICMP 16352</strain>
    </source>
</reference>
<feature type="domain" description="Heterokaryon incompatibility" evidence="1">
    <location>
        <begin position="118"/>
        <end position="208"/>
    </location>
</feature>
<name>A0AA39PTX2_9AGAR</name>
<evidence type="ECO:0000313" key="3">
    <source>
        <dbReference type="Proteomes" id="UP001175227"/>
    </source>
</evidence>
<evidence type="ECO:0000313" key="2">
    <source>
        <dbReference type="EMBL" id="KAK0490462.1"/>
    </source>
</evidence>
<proteinExistence type="predicted"/>
<accession>A0AA39PTX2</accession>
<dbReference type="Pfam" id="PF06985">
    <property type="entry name" value="HET"/>
    <property type="match status" value="1"/>
</dbReference>
<dbReference type="Proteomes" id="UP001175227">
    <property type="component" value="Unassembled WGS sequence"/>
</dbReference>
<dbReference type="AlphaFoldDB" id="A0AA39PTX2"/>
<evidence type="ECO:0000259" key="1">
    <source>
        <dbReference type="Pfam" id="PF06985"/>
    </source>
</evidence>